<dbReference type="AlphaFoldDB" id="A0A6V8R281"/>
<evidence type="ECO:0000256" key="1">
    <source>
        <dbReference type="SAM" id="MobiDB-lite"/>
    </source>
</evidence>
<evidence type="ECO:0000313" key="2">
    <source>
        <dbReference type="EMBL" id="GFP58630.1"/>
    </source>
</evidence>
<protein>
    <submittedName>
        <fullName evidence="2">Uncharacterized protein</fullName>
    </submittedName>
</protein>
<organism evidence="2 3">
    <name type="scientific">Trichoderma asperellum</name>
    <name type="common">Filamentous fungus</name>
    <dbReference type="NCBI Taxonomy" id="101201"/>
    <lineage>
        <taxon>Eukaryota</taxon>
        <taxon>Fungi</taxon>
        <taxon>Dikarya</taxon>
        <taxon>Ascomycota</taxon>
        <taxon>Pezizomycotina</taxon>
        <taxon>Sordariomycetes</taxon>
        <taxon>Hypocreomycetidae</taxon>
        <taxon>Hypocreales</taxon>
        <taxon>Hypocreaceae</taxon>
        <taxon>Trichoderma</taxon>
    </lineage>
</organism>
<feature type="compositionally biased region" description="Basic and acidic residues" evidence="1">
    <location>
        <begin position="746"/>
        <end position="760"/>
    </location>
</feature>
<dbReference type="Proteomes" id="UP000517252">
    <property type="component" value="Unassembled WGS sequence"/>
</dbReference>
<gene>
    <name evidence="2" type="ORF">TASIC1_0010044100</name>
</gene>
<feature type="region of interest" description="Disordered" evidence="1">
    <location>
        <begin position="746"/>
        <end position="767"/>
    </location>
</feature>
<evidence type="ECO:0000313" key="3">
    <source>
        <dbReference type="Proteomes" id="UP000517252"/>
    </source>
</evidence>
<sequence length="767" mass="86627">MSVDILSTLNFLLKLGLEIKTRLDSLNQAAGDLQLLTTNLQLLLKVFENPVNGDIIKTNLSEFVNILDVLQSIAHSCTECAKALDTDLAGATTATEKTKRLVKRIWTFNRIPDLLAEIQRKAEQLQKIYSAVHAVLLQDIRTQQERASGKEIVKSTHAVKKSAIHEHLLDLDLSTDFASIDQMVGSLMKECKHLQQRLQEAIIFPDTSAVQQYQAQNPEGASFWKDRFQKDELSASALRYETLYVSWARFVHEVETSFILKKIPTGIFETGDISVIHKQGSRYRIDQNGTRRLSTIRPLWLPALRSALDPLHKGYVKPRDYFNLLHDSSLSDTLRRLALENAGYGTLVECERAARDLSLPAAIESPSDHVGWISAQIVAVPTPEELGIVTEREVMESSSDALFTYLNNTTQDVHVYVRYLQTGQIESKSLSKQIRPIGGISIGAALSIRYELESGGHAWSSDLHITEFKACYGGQYVITAGASSSAIVFSTRPLKNSFDKMLRDDDDSSSSTTPEFDCTLLGPSKVFANPPKVGEKVQIEYDGFWYDARVTAVDGDEIEYIDWHNLPMQAPNIITEAQYDSQGDETDSGSFFFPEEQLTQLGKGTRRLWRPWRRNIIKYDIRPYRCFHIGDTIEAPVMYPDFRFHYHVTDNSQLYFPARIVDVQGDQYVVEFSPALSVHGWWPGRMSKGEQVDLVPGSGIKVENPFDFNRVTLSMDRSVKPSGWNSFQGVHLSNLEHLLERSLWNNDHDSQRTGGQRDRSPFVANEE</sequence>
<reference evidence="2 3" key="1">
    <citation type="submission" date="2020-07" db="EMBL/GenBank/DDBJ databases">
        <title>Trichoderma asperellum IC-1 whole genome shotgun sequence.</title>
        <authorList>
            <person name="Kanamasa S."/>
            <person name="Takahashi H."/>
        </authorList>
    </citation>
    <scope>NUCLEOTIDE SEQUENCE [LARGE SCALE GENOMIC DNA]</scope>
    <source>
        <strain evidence="2 3">IC-1</strain>
    </source>
</reference>
<name>A0A6V8R281_TRIAP</name>
<dbReference type="OrthoDB" id="4887794at2759"/>
<dbReference type="EMBL" id="BLZH01000010">
    <property type="protein sequence ID" value="GFP58630.1"/>
    <property type="molecule type" value="Genomic_DNA"/>
</dbReference>
<proteinExistence type="predicted"/>
<accession>A0A6V8R281</accession>
<comment type="caution">
    <text evidence="2">The sequence shown here is derived from an EMBL/GenBank/DDBJ whole genome shotgun (WGS) entry which is preliminary data.</text>
</comment>